<keyword evidence="3" id="KW-1185">Reference proteome</keyword>
<keyword evidence="1" id="KW-0812">Transmembrane</keyword>
<dbReference type="EMBL" id="FMVJ01000007">
    <property type="protein sequence ID" value="SCY87870.1"/>
    <property type="molecule type" value="Genomic_DNA"/>
</dbReference>
<gene>
    <name evidence="2" type="ORF">SAMN02927923_02654</name>
</gene>
<dbReference type="Proteomes" id="UP000199569">
    <property type="component" value="Unassembled WGS sequence"/>
</dbReference>
<dbReference type="STRING" id="549386.SAMN02927923_02654"/>
<proteinExistence type="predicted"/>
<reference evidence="2 3" key="1">
    <citation type="submission" date="2016-10" db="EMBL/GenBank/DDBJ databases">
        <authorList>
            <person name="de Groot N.N."/>
        </authorList>
    </citation>
    <scope>NUCLEOTIDE SEQUENCE [LARGE SCALE GENOMIC DNA]</scope>
    <source>
        <strain evidence="2 3">CGMCC 1.7666</strain>
    </source>
</reference>
<evidence type="ECO:0000313" key="3">
    <source>
        <dbReference type="Proteomes" id="UP000199569"/>
    </source>
</evidence>
<evidence type="ECO:0000313" key="2">
    <source>
        <dbReference type="EMBL" id="SCY87870.1"/>
    </source>
</evidence>
<accession>A0A1G5JJ04</accession>
<keyword evidence="1" id="KW-0472">Membrane</keyword>
<dbReference type="AlphaFoldDB" id="A0A1G5JJ04"/>
<protein>
    <submittedName>
        <fullName evidence="2">Uncharacterized protein</fullName>
    </submittedName>
</protein>
<evidence type="ECO:0000256" key="1">
    <source>
        <dbReference type="SAM" id="Phobius"/>
    </source>
</evidence>
<name>A0A1G5JJ04_9HYPH</name>
<keyword evidence="1" id="KW-1133">Transmembrane helix</keyword>
<feature type="transmembrane region" description="Helical" evidence="1">
    <location>
        <begin position="6"/>
        <end position="31"/>
    </location>
</feature>
<sequence>MLNGTYSFFVLILATMGIMSAFGYSLGLRLLHAKQPARPRKKQQADPLDWRRKILAEI</sequence>
<organism evidence="2 3">
    <name type="scientific">Microvirga guangxiensis</name>
    <dbReference type="NCBI Taxonomy" id="549386"/>
    <lineage>
        <taxon>Bacteria</taxon>
        <taxon>Pseudomonadati</taxon>
        <taxon>Pseudomonadota</taxon>
        <taxon>Alphaproteobacteria</taxon>
        <taxon>Hyphomicrobiales</taxon>
        <taxon>Methylobacteriaceae</taxon>
        <taxon>Microvirga</taxon>
    </lineage>
</organism>